<reference evidence="8 9" key="1">
    <citation type="submission" date="2024-10" db="EMBL/GenBank/DDBJ databases">
        <title>The Natural Products Discovery Center: Release of the First 8490 Sequenced Strains for Exploring Actinobacteria Biosynthetic Diversity.</title>
        <authorList>
            <person name="Kalkreuter E."/>
            <person name="Kautsar S.A."/>
            <person name="Yang D."/>
            <person name="Bader C.D."/>
            <person name="Teijaro C.N."/>
            <person name="Fluegel L."/>
            <person name="Davis C.M."/>
            <person name="Simpson J.R."/>
            <person name="Lauterbach L."/>
            <person name="Steele A.D."/>
            <person name="Gui C."/>
            <person name="Meng S."/>
            <person name="Li G."/>
            <person name="Viehrig K."/>
            <person name="Ye F."/>
            <person name="Su P."/>
            <person name="Kiefer A.F."/>
            <person name="Nichols A."/>
            <person name="Cepeda A.J."/>
            <person name="Yan W."/>
            <person name="Fan B."/>
            <person name="Jiang Y."/>
            <person name="Adhikari A."/>
            <person name="Zheng C.-J."/>
            <person name="Schuster L."/>
            <person name="Cowan T.M."/>
            <person name="Smanski M.J."/>
            <person name="Chevrette M.G."/>
            <person name="De Carvalho L.P.S."/>
            <person name="Shen B."/>
        </authorList>
    </citation>
    <scope>NUCLEOTIDE SEQUENCE [LARGE SCALE GENOMIC DNA]</scope>
    <source>
        <strain evidence="8 9">NPDC087045</strain>
    </source>
</reference>
<proteinExistence type="inferred from homology"/>
<protein>
    <submittedName>
        <fullName evidence="8">LysE family translocator</fullName>
    </submittedName>
</protein>
<dbReference type="Pfam" id="PF01810">
    <property type="entry name" value="LysE"/>
    <property type="match status" value="1"/>
</dbReference>
<feature type="transmembrane region" description="Helical" evidence="7">
    <location>
        <begin position="126"/>
        <end position="147"/>
    </location>
</feature>
<comment type="subcellular location">
    <subcellularLocation>
        <location evidence="1">Cell membrane</location>
        <topology evidence="1">Multi-pass membrane protein</topology>
    </subcellularLocation>
</comment>
<evidence type="ECO:0000256" key="7">
    <source>
        <dbReference type="SAM" id="Phobius"/>
    </source>
</evidence>
<evidence type="ECO:0000313" key="8">
    <source>
        <dbReference type="EMBL" id="MFJ3046824.1"/>
    </source>
</evidence>
<evidence type="ECO:0000313" key="9">
    <source>
        <dbReference type="Proteomes" id="UP001617427"/>
    </source>
</evidence>
<organism evidence="8 9">
    <name type="scientific">Herbaspirillum chlorophenolicum</name>
    <dbReference type="NCBI Taxonomy" id="211589"/>
    <lineage>
        <taxon>Bacteria</taxon>
        <taxon>Pseudomonadati</taxon>
        <taxon>Pseudomonadota</taxon>
        <taxon>Betaproteobacteria</taxon>
        <taxon>Burkholderiales</taxon>
        <taxon>Oxalobacteraceae</taxon>
        <taxon>Herbaspirillum</taxon>
    </lineage>
</organism>
<dbReference type="EMBL" id="JBIUZV010000007">
    <property type="protein sequence ID" value="MFJ3046824.1"/>
    <property type="molecule type" value="Genomic_DNA"/>
</dbReference>
<evidence type="ECO:0000256" key="1">
    <source>
        <dbReference type="ARBA" id="ARBA00004651"/>
    </source>
</evidence>
<evidence type="ECO:0000256" key="3">
    <source>
        <dbReference type="ARBA" id="ARBA00022475"/>
    </source>
</evidence>
<comment type="caution">
    <text evidence="8">The sequence shown here is derived from an EMBL/GenBank/DDBJ whole genome shotgun (WGS) entry which is preliminary data.</text>
</comment>
<evidence type="ECO:0000256" key="6">
    <source>
        <dbReference type="ARBA" id="ARBA00023136"/>
    </source>
</evidence>
<evidence type="ECO:0000256" key="4">
    <source>
        <dbReference type="ARBA" id="ARBA00022692"/>
    </source>
</evidence>
<gene>
    <name evidence="8" type="ORF">ACIPEN_13420</name>
</gene>
<evidence type="ECO:0000256" key="2">
    <source>
        <dbReference type="ARBA" id="ARBA00007928"/>
    </source>
</evidence>
<comment type="similarity">
    <text evidence="2">Belongs to the Rht family.</text>
</comment>
<dbReference type="PANTHER" id="PTHR30086">
    <property type="entry name" value="ARGININE EXPORTER PROTEIN ARGO"/>
    <property type="match status" value="1"/>
</dbReference>
<dbReference type="RefSeq" id="WP_050469505.1">
    <property type="nucleotide sequence ID" value="NZ_JBIUZV010000007.1"/>
</dbReference>
<dbReference type="InterPro" id="IPR001123">
    <property type="entry name" value="LeuE-type"/>
</dbReference>
<name>A0ABW8F0K4_9BURK</name>
<keyword evidence="4 7" id="KW-0812">Transmembrane</keyword>
<sequence>MDALFFIPVAITLALIPGPNNFCALNNGIRHGIGAALLATFGRVAAFAIFLTISAVGLGAMLLASETAFTAVKWVGAVYLFYLGWRAWRSREFQGLELADGTAASTSTGKSGQAQKGVRALAMQEFLLGITNPKAIMLFAAIFPQFINQSRPAAHQFLVLGSIYLCSEFVSSTVYSACGKQIRHFIRTSRGVARLNKATGGFFIGAGALLLAARQ</sequence>
<feature type="transmembrane region" description="Helical" evidence="7">
    <location>
        <begin position="195"/>
        <end position="213"/>
    </location>
</feature>
<keyword evidence="6 7" id="KW-0472">Membrane</keyword>
<dbReference type="PIRSF" id="PIRSF006324">
    <property type="entry name" value="LeuE"/>
    <property type="match status" value="1"/>
</dbReference>
<keyword evidence="9" id="KW-1185">Reference proteome</keyword>
<feature type="transmembrane region" description="Helical" evidence="7">
    <location>
        <begin position="153"/>
        <end position="175"/>
    </location>
</feature>
<feature type="transmembrane region" description="Helical" evidence="7">
    <location>
        <begin position="6"/>
        <end position="25"/>
    </location>
</feature>
<dbReference type="Proteomes" id="UP001617427">
    <property type="component" value="Unassembled WGS sequence"/>
</dbReference>
<keyword evidence="3" id="KW-1003">Cell membrane</keyword>
<feature type="transmembrane region" description="Helical" evidence="7">
    <location>
        <begin position="37"/>
        <end position="62"/>
    </location>
</feature>
<keyword evidence="5 7" id="KW-1133">Transmembrane helix</keyword>
<evidence type="ECO:0000256" key="5">
    <source>
        <dbReference type="ARBA" id="ARBA00022989"/>
    </source>
</evidence>
<accession>A0ABW8F0K4</accession>
<dbReference type="PANTHER" id="PTHR30086:SF14">
    <property type="entry name" value="HOMOSERINE_HOMOSERINE LACTONE EFFLUX PROTEIN"/>
    <property type="match status" value="1"/>
</dbReference>
<feature type="transmembrane region" description="Helical" evidence="7">
    <location>
        <begin position="68"/>
        <end position="85"/>
    </location>
</feature>